<dbReference type="InterPro" id="IPR003961">
    <property type="entry name" value="FN3_dom"/>
</dbReference>
<dbReference type="NCBIfam" id="TIGR04183">
    <property type="entry name" value="Por_Secre_tail"/>
    <property type="match status" value="1"/>
</dbReference>
<dbReference type="PROSITE" id="PS50853">
    <property type="entry name" value="FN3"/>
    <property type="match status" value="2"/>
</dbReference>
<dbReference type="InterPro" id="IPR036116">
    <property type="entry name" value="FN3_sf"/>
</dbReference>
<dbReference type="OrthoDB" id="5937621at2"/>
<evidence type="ECO:0000313" key="2">
    <source>
        <dbReference type="EMBL" id="CAO80417.1"/>
    </source>
</evidence>
<gene>
    <name evidence="2" type="ordered locus">CLOAM0520</name>
</gene>
<dbReference type="STRING" id="459349.CLOAM0520"/>
<dbReference type="Pfam" id="PF00041">
    <property type="entry name" value="fn3"/>
    <property type="match status" value="1"/>
</dbReference>
<dbReference type="eggNOG" id="COG1404">
    <property type="taxonomic scope" value="Bacteria"/>
</dbReference>
<dbReference type="CDD" id="cd00063">
    <property type="entry name" value="FN3"/>
    <property type="match status" value="2"/>
</dbReference>
<dbReference type="HOGENOM" id="CLU_299517_0_0_0"/>
<organism evidence="2 3">
    <name type="scientific">Cloacimonas acidaminovorans (strain Evry)</name>
    <dbReference type="NCBI Taxonomy" id="459349"/>
    <lineage>
        <taxon>Bacteria</taxon>
        <taxon>Pseudomonadati</taxon>
        <taxon>Candidatus Cloacimonadota</taxon>
        <taxon>Candidatus Cloacimonadia</taxon>
        <taxon>Candidatus Cloacimonadales</taxon>
        <taxon>Candidatus Cloacimonadaceae</taxon>
        <taxon>Candidatus Cloacimonas</taxon>
    </lineage>
</organism>
<dbReference type="SUPFAM" id="SSF49265">
    <property type="entry name" value="Fibronectin type III"/>
    <property type="match status" value="2"/>
</dbReference>
<evidence type="ECO:0000259" key="1">
    <source>
        <dbReference type="PROSITE" id="PS50853"/>
    </source>
</evidence>
<evidence type="ECO:0000313" key="3">
    <source>
        <dbReference type="Proteomes" id="UP000002019"/>
    </source>
</evidence>
<dbReference type="Pfam" id="PF13860">
    <property type="entry name" value="FlgD_ig"/>
    <property type="match status" value="1"/>
</dbReference>
<dbReference type="InterPro" id="IPR025965">
    <property type="entry name" value="FlgD/Vpr_Ig-like"/>
</dbReference>
<dbReference type="Gene3D" id="2.60.40.10">
    <property type="entry name" value="Immunoglobulins"/>
    <property type="match status" value="3"/>
</dbReference>
<dbReference type="InterPro" id="IPR026444">
    <property type="entry name" value="Secre_tail"/>
</dbReference>
<reference evidence="2 3" key="1">
    <citation type="journal article" date="2008" name="J. Bacteriol.">
        <title>'Candidatus Cloacamonas acidaminovorans': genome sequence reconstruction provides a first glimpse of a new bacterial division.</title>
        <authorList>
            <person name="Pelletier E."/>
            <person name="Kreimeyer A."/>
            <person name="Bocs S."/>
            <person name="Rouy Z."/>
            <person name="Gyapay G."/>
            <person name="Chouari R."/>
            <person name="Riviere D."/>
            <person name="Ganesan A."/>
            <person name="Daegelen P."/>
            <person name="Sghir A."/>
            <person name="Cohen G.N."/>
            <person name="Medigue C."/>
            <person name="Weissenbach J."/>
            <person name="Le Paslier D."/>
        </authorList>
    </citation>
    <scope>NUCLEOTIDE SEQUENCE [LARGE SCALE GENOMIC DNA]</scope>
    <source>
        <strain evidence="3">Evry</strain>
    </source>
</reference>
<protein>
    <recommendedName>
        <fullName evidence="1">Fibronectin type-III domain-containing protein</fullName>
    </recommendedName>
</protein>
<dbReference type="SMART" id="SM00060">
    <property type="entry name" value="FN3"/>
    <property type="match status" value="2"/>
</dbReference>
<dbReference type="eggNOG" id="COG4733">
    <property type="taxonomic scope" value="Bacteria"/>
</dbReference>
<dbReference type="EMBL" id="CU466930">
    <property type="protein sequence ID" value="CAO80417.1"/>
    <property type="molecule type" value="Genomic_DNA"/>
</dbReference>
<dbReference type="eggNOG" id="COG4932">
    <property type="taxonomic scope" value="Bacteria"/>
</dbReference>
<sequence>MQKKFFVFLVALVWSIALVGASVTLDSLEISVQGGGYPREKSTIVITMYYHVADIPEGESMYVYGMAIGVIDQAQIKWYQNADGTGTVATQNITVSQIANTIYYDPDEEGYTTSHTATFTLPAPPSNKKSFTVSGKVYAATSDDEFTYIYSGPKTSNYLVINNPPVASNVIIVEPTLARVGQTITGDYDYSDPDSDSEGTSTYRWLSCSTENGTYAAISGATSLSYTVQSSDANKYLKFEVTPVASAGQSPGTAVLSDATPKVTGAPIVEIDPSTLNIYEASANNGSLGDAYVKITCTNTSFKSSITISDITILKELDGLSKGSLSWISANDIRLYFSGAAINHEYAAKITDIKITVKKEQLEGVENNLTTRNSFNINFINNPPTNLALDSVGNNYVTITWDNPAGLLTSGSGLDYFNILRNETNIGSVNKITYSYTDTGVTNGTQYHYKVQAVYTAGTNETSTELRGTPLAITAYSFSSPSATGTIDHTNKTIKVVVPNGTDRTALVANFTAPGAIVTVGTATQISGSTVNNFTNPVTYILTTSGDASTCSYVVTVNEKLPAPTTLDGNNTTSSIQAKWNAVSGAESYLLDVSTNSSFSGFLAGYENKSVTSTSWTVNGLSANTTYYYRVKAVASDQYFNSEYSTTKEVTTDNVSPGEGSTEINSSDETTINVGEFIYGQEHVIPTVKVDPTNFSPSENDIITVSMSYGNTPEGLQYNLAFENPTIGNGTFILYYSGLSYDPTDVGYRLNGGALHSVGGGGINTTDKTVIFTMSGLGKGSKAAYELQIVLNDESGQTLPVVLTSFTATPMVDGKVRVDWVTQSETNLSGFRVLRNTVAEISTAMAVSPLIEATNTSATVVYSFMDSEVPGNGIYYYWLQIEDLDGGISYSAVYTVQVTTGGVTNPIIPKITALLNPFPNPFNPDVTIPFDLAVEGKVTLKIYNLKGQLIKNLLNENCKANSYRIVWDGKDNEGHNVSTGTYIIRMNAPNYQASHKISLIK</sequence>
<keyword evidence="3" id="KW-1185">Reference proteome</keyword>
<proteinExistence type="predicted"/>
<dbReference type="RefSeq" id="WP_015424278.1">
    <property type="nucleotide sequence ID" value="NC_020449.1"/>
</dbReference>
<feature type="domain" description="Fibronectin type-III" evidence="1">
    <location>
        <begin position="561"/>
        <end position="655"/>
    </location>
</feature>
<dbReference type="Gene3D" id="2.60.40.2700">
    <property type="match status" value="1"/>
</dbReference>
<name>B0VGI0_CLOAI</name>
<dbReference type="Gene3D" id="2.60.40.2340">
    <property type="match status" value="1"/>
</dbReference>
<dbReference type="AlphaFoldDB" id="B0VGI0"/>
<accession>B0VGI0</accession>
<dbReference type="InterPro" id="IPR056284">
    <property type="entry name" value="AIR9-like_A9"/>
</dbReference>
<feature type="domain" description="Fibronectin type-III" evidence="1">
    <location>
        <begin position="383"/>
        <end position="473"/>
    </location>
</feature>
<dbReference type="Gene3D" id="2.60.40.4070">
    <property type="match status" value="1"/>
</dbReference>
<dbReference type="Proteomes" id="UP000002019">
    <property type="component" value="Chromosome"/>
</dbReference>
<dbReference type="InterPro" id="IPR013783">
    <property type="entry name" value="Ig-like_fold"/>
</dbReference>
<dbReference type="Pfam" id="PF23197">
    <property type="entry name" value="IG_AIR9"/>
    <property type="match status" value="1"/>
</dbReference>
<dbReference type="KEGG" id="caci:CLOAM0520"/>